<dbReference type="EMBL" id="JALKCH010000003">
    <property type="protein sequence ID" value="MCK0196161.1"/>
    <property type="molecule type" value="Genomic_DNA"/>
</dbReference>
<feature type="compositionally biased region" description="Low complexity" evidence="1">
    <location>
        <begin position="344"/>
        <end position="369"/>
    </location>
</feature>
<evidence type="ECO:0000313" key="3">
    <source>
        <dbReference type="EMBL" id="MCK0196161.1"/>
    </source>
</evidence>
<keyword evidence="4" id="KW-1185">Reference proteome</keyword>
<feature type="signal peptide" evidence="2">
    <location>
        <begin position="1"/>
        <end position="37"/>
    </location>
</feature>
<evidence type="ECO:0000313" key="4">
    <source>
        <dbReference type="Proteomes" id="UP001203284"/>
    </source>
</evidence>
<keyword evidence="2" id="KW-0732">Signal</keyword>
<name>A0ABT0D888_9HYPH</name>
<protein>
    <submittedName>
        <fullName evidence="3">DUF2865 domain-containing protein</fullName>
    </submittedName>
</protein>
<gene>
    <name evidence="3" type="ORF">MWN34_04470</name>
</gene>
<evidence type="ECO:0000256" key="2">
    <source>
        <dbReference type="SAM" id="SignalP"/>
    </source>
</evidence>
<dbReference type="InterPro" id="IPR021293">
    <property type="entry name" value="DUF2865"/>
</dbReference>
<comment type="caution">
    <text evidence="3">The sequence shown here is derived from an EMBL/GenBank/DDBJ whole genome shotgun (WGS) entry which is preliminary data.</text>
</comment>
<dbReference type="Pfam" id="PF11064">
    <property type="entry name" value="DUF2865"/>
    <property type="match status" value="1"/>
</dbReference>
<reference evidence="3 4" key="1">
    <citation type="submission" date="2022-04" db="EMBL/GenBank/DDBJ databases">
        <authorList>
            <person name="Grouzdev D.S."/>
            <person name="Pantiukh K.S."/>
            <person name="Krutkina M.S."/>
        </authorList>
    </citation>
    <scope>NUCLEOTIDE SEQUENCE [LARGE SCALE GENOMIC DNA]</scope>
    <source>
        <strain evidence="3 4">6x-1</strain>
    </source>
</reference>
<feature type="chain" id="PRO_5046034215" evidence="2">
    <location>
        <begin position="38"/>
        <end position="369"/>
    </location>
</feature>
<evidence type="ECO:0000256" key="1">
    <source>
        <dbReference type="SAM" id="MobiDB-lite"/>
    </source>
</evidence>
<sequence length="369" mass="39587">MSLLRDPGARRLFSRIPAGLVLALALFLLPGAGPAAAQYDAQNLPPQGVPGAQDAARSQQCMRLEAQLAQLGPTGGAGNMEAAVAKQRQQLDFLNGQANQYDCNRQGFLIFQPQLPPQCTDIKNRQAQAQARLDQMMNQLDAQRSGADAQRRQLVQQLAQNDCGPQYRAALGAGQGQPQQRQPRQPRNFFEQLFGVPADEAAQPSEEAPPPDIQPAEMPKVSTYRTVCVRTCDGFFFPISFSTTPANFAADEALCQRQCPGTEARLFAYRNPGEDIMQAVGTNGQPYSALPNAGLYKKQFVSACTCKPAGMSWGQALSGADGADTLRQGDILVTEDKARQLSQPVPATPATAKPGAKPAAAKPLPQLND</sequence>
<organism evidence="3 4">
    <name type="scientific">Ancylobacter crimeensis</name>
    <dbReference type="NCBI Taxonomy" id="2579147"/>
    <lineage>
        <taxon>Bacteria</taxon>
        <taxon>Pseudomonadati</taxon>
        <taxon>Pseudomonadota</taxon>
        <taxon>Alphaproteobacteria</taxon>
        <taxon>Hyphomicrobiales</taxon>
        <taxon>Xanthobacteraceae</taxon>
        <taxon>Ancylobacter</taxon>
    </lineage>
</organism>
<dbReference type="Proteomes" id="UP001203284">
    <property type="component" value="Unassembled WGS sequence"/>
</dbReference>
<accession>A0ABT0D888</accession>
<proteinExistence type="predicted"/>
<feature type="region of interest" description="Disordered" evidence="1">
    <location>
        <begin position="335"/>
        <end position="369"/>
    </location>
</feature>
<dbReference type="RefSeq" id="WP_247027010.1">
    <property type="nucleotide sequence ID" value="NZ_JALKCH010000003.1"/>
</dbReference>